<comment type="caution">
    <text evidence="1">The sequence shown here is derived from an EMBL/GenBank/DDBJ whole genome shotgun (WGS) entry which is preliminary data.</text>
</comment>
<reference evidence="1" key="1">
    <citation type="journal article" date="2021" name="Environ. Microbiol.">
        <title>Gene family expansions and transcriptome signatures uncover fungal adaptations to wood decay.</title>
        <authorList>
            <person name="Hage H."/>
            <person name="Miyauchi S."/>
            <person name="Viragh M."/>
            <person name="Drula E."/>
            <person name="Min B."/>
            <person name="Chaduli D."/>
            <person name="Navarro D."/>
            <person name="Favel A."/>
            <person name="Norest M."/>
            <person name="Lesage-Meessen L."/>
            <person name="Balint B."/>
            <person name="Merenyi Z."/>
            <person name="de Eugenio L."/>
            <person name="Morin E."/>
            <person name="Martinez A.T."/>
            <person name="Baldrian P."/>
            <person name="Stursova M."/>
            <person name="Martinez M.J."/>
            <person name="Novotny C."/>
            <person name="Magnuson J.K."/>
            <person name="Spatafora J.W."/>
            <person name="Maurice S."/>
            <person name="Pangilinan J."/>
            <person name="Andreopoulos W."/>
            <person name="LaButti K."/>
            <person name="Hundley H."/>
            <person name="Na H."/>
            <person name="Kuo A."/>
            <person name="Barry K."/>
            <person name="Lipzen A."/>
            <person name="Henrissat B."/>
            <person name="Riley R."/>
            <person name="Ahrendt S."/>
            <person name="Nagy L.G."/>
            <person name="Grigoriev I.V."/>
            <person name="Martin F."/>
            <person name="Rosso M.N."/>
        </authorList>
    </citation>
    <scope>NUCLEOTIDE SEQUENCE</scope>
    <source>
        <strain evidence="1">CBS 384.51</strain>
    </source>
</reference>
<evidence type="ECO:0000313" key="2">
    <source>
        <dbReference type="Proteomes" id="UP001055072"/>
    </source>
</evidence>
<keyword evidence="2" id="KW-1185">Reference proteome</keyword>
<name>A0ACB8U2T8_9APHY</name>
<evidence type="ECO:0000313" key="1">
    <source>
        <dbReference type="EMBL" id="KAI0088553.1"/>
    </source>
</evidence>
<sequence length="213" mass="24000">MTKSPSQRAGTYDRRRMGKKNPLKSVRDAGMVVCTGYSRVNESKLERGGYKWDRVASYLWLFGHDVRRGSRRGEEWFLCTGCCVVFFEGFNQSSSFDLLRNPPPLTTRGRNDAPDDLGFMPFIDESTSGSLRRSWLVNGTLDLEVQVGINSMITRHGVARKEGREGGGSNVRKVSDIPVLAFKQVINRSYITYPPTKETNKQTLDAHTVEIAE</sequence>
<accession>A0ACB8U2T8</accession>
<dbReference type="EMBL" id="MU274913">
    <property type="protein sequence ID" value="KAI0088553.1"/>
    <property type="molecule type" value="Genomic_DNA"/>
</dbReference>
<dbReference type="Proteomes" id="UP001055072">
    <property type="component" value="Unassembled WGS sequence"/>
</dbReference>
<gene>
    <name evidence="1" type="ORF">BDY19DRAFT_906572</name>
</gene>
<organism evidence="1 2">
    <name type="scientific">Irpex rosettiformis</name>
    <dbReference type="NCBI Taxonomy" id="378272"/>
    <lineage>
        <taxon>Eukaryota</taxon>
        <taxon>Fungi</taxon>
        <taxon>Dikarya</taxon>
        <taxon>Basidiomycota</taxon>
        <taxon>Agaricomycotina</taxon>
        <taxon>Agaricomycetes</taxon>
        <taxon>Polyporales</taxon>
        <taxon>Irpicaceae</taxon>
        <taxon>Irpex</taxon>
    </lineage>
</organism>
<proteinExistence type="predicted"/>
<protein>
    <submittedName>
        <fullName evidence="1">Uncharacterized protein</fullName>
    </submittedName>
</protein>